<protein>
    <submittedName>
        <fullName evidence="1">Uncharacterized protein</fullName>
    </submittedName>
</protein>
<organism evidence="1">
    <name type="scientific">Anguilla anguilla</name>
    <name type="common">European freshwater eel</name>
    <name type="synonym">Muraena anguilla</name>
    <dbReference type="NCBI Taxonomy" id="7936"/>
    <lineage>
        <taxon>Eukaryota</taxon>
        <taxon>Metazoa</taxon>
        <taxon>Chordata</taxon>
        <taxon>Craniata</taxon>
        <taxon>Vertebrata</taxon>
        <taxon>Euteleostomi</taxon>
        <taxon>Actinopterygii</taxon>
        <taxon>Neopterygii</taxon>
        <taxon>Teleostei</taxon>
        <taxon>Anguilliformes</taxon>
        <taxon>Anguillidae</taxon>
        <taxon>Anguilla</taxon>
    </lineage>
</organism>
<accession>A0A0E9R603</accession>
<evidence type="ECO:0000313" key="1">
    <source>
        <dbReference type="EMBL" id="JAH24212.1"/>
    </source>
</evidence>
<sequence length="30" mass="3476">MTHIVYPVIWCKGGGLLRYFYIMMPLNTTG</sequence>
<name>A0A0E9R603_ANGAN</name>
<proteinExistence type="predicted"/>
<reference evidence="1" key="2">
    <citation type="journal article" date="2015" name="Fish Shellfish Immunol.">
        <title>Early steps in the European eel (Anguilla anguilla)-Vibrio vulnificus interaction in the gills: Role of the RtxA13 toxin.</title>
        <authorList>
            <person name="Callol A."/>
            <person name="Pajuelo D."/>
            <person name="Ebbesson L."/>
            <person name="Teles M."/>
            <person name="MacKenzie S."/>
            <person name="Amaro C."/>
        </authorList>
    </citation>
    <scope>NUCLEOTIDE SEQUENCE</scope>
</reference>
<dbReference type="EMBL" id="GBXM01084365">
    <property type="protein sequence ID" value="JAH24212.1"/>
    <property type="molecule type" value="Transcribed_RNA"/>
</dbReference>
<reference evidence="1" key="1">
    <citation type="submission" date="2014-11" db="EMBL/GenBank/DDBJ databases">
        <authorList>
            <person name="Amaro Gonzalez C."/>
        </authorList>
    </citation>
    <scope>NUCLEOTIDE SEQUENCE</scope>
</reference>
<dbReference type="AlphaFoldDB" id="A0A0E9R603"/>